<dbReference type="Gene3D" id="1.20.1250.20">
    <property type="entry name" value="MFS general substrate transporter like domains"/>
    <property type="match status" value="1"/>
</dbReference>
<name>A0A7W4UX59_LEIAQ</name>
<sequence length="416" mass="41600">MTVLSPSRRRVRPPSVLSLMGLRYIALALIARLPFAMMVVGALTMMVELGRSVAEAGIVSAVAGIGTALGAPLLGRSIERFGQRPVLLVIGPVFGLLLVGLTALVWFGAATGVLVGVAALAGVVSPQVAPLSRSRVAAAVLDTESGPRLDAAMGYESMADEGAFVVGPVLVGALSLALGPCAPLLVAAGLTFTAVVAFALHPTAVGLAGATSGAGGRRHRLWSGRFVILVAGMSCVGAIFGATLTALTRELEVAGIPGWTGLVYGLMSVGSILSAASLAHIPQTLLPRRARWIVAASVAVAGAVVLALGAALVWTCIGLFLLGCGMGAALVTVFALTAEDVPASRRTTAFAVLSSALIVSQAVVTAGAGQLVSSAGAALGFLVAVAAGVVLLALAVTHRFVPARSVSEEAARPSNG</sequence>
<feature type="transmembrane region" description="Helical" evidence="5">
    <location>
        <begin position="113"/>
        <end position="131"/>
    </location>
</feature>
<dbReference type="PROSITE" id="PS50850">
    <property type="entry name" value="MFS"/>
    <property type="match status" value="1"/>
</dbReference>
<protein>
    <submittedName>
        <fullName evidence="7">MFS family permease</fullName>
    </submittedName>
</protein>
<evidence type="ECO:0000313" key="7">
    <source>
        <dbReference type="EMBL" id="MBB2967886.1"/>
    </source>
</evidence>
<evidence type="ECO:0000313" key="8">
    <source>
        <dbReference type="Proteomes" id="UP000538196"/>
    </source>
</evidence>
<dbReference type="PANTHER" id="PTHR23542:SF1">
    <property type="entry name" value="MAJOR FACILITATOR SUPERFAMILY (MFS) PROFILE DOMAIN-CONTAINING PROTEIN"/>
    <property type="match status" value="1"/>
</dbReference>
<dbReference type="Pfam" id="PF07690">
    <property type="entry name" value="MFS_1"/>
    <property type="match status" value="1"/>
</dbReference>
<feature type="domain" description="Major facilitator superfamily (MFS) profile" evidence="6">
    <location>
        <begin position="190"/>
        <end position="416"/>
    </location>
</feature>
<feature type="transmembrane region" description="Helical" evidence="5">
    <location>
        <begin position="53"/>
        <end position="74"/>
    </location>
</feature>
<keyword evidence="2 5" id="KW-0812">Transmembrane</keyword>
<feature type="transmembrane region" description="Helical" evidence="5">
    <location>
        <begin position="259"/>
        <end position="281"/>
    </location>
</feature>
<dbReference type="GO" id="GO:0005886">
    <property type="term" value="C:plasma membrane"/>
    <property type="evidence" value="ECO:0007669"/>
    <property type="project" value="UniProtKB-SubCell"/>
</dbReference>
<feature type="transmembrane region" description="Helical" evidence="5">
    <location>
        <begin position="86"/>
        <end position="107"/>
    </location>
</feature>
<reference evidence="7 8" key="1">
    <citation type="submission" date="2020-08" db="EMBL/GenBank/DDBJ databases">
        <title>Sequencing the genomes of 1000 actinobacteria strains.</title>
        <authorList>
            <person name="Klenk H.-P."/>
        </authorList>
    </citation>
    <scope>NUCLEOTIDE SEQUENCE [LARGE SCALE GENOMIC DNA]</scope>
    <source>
        <strain evidence="7 8">DSM 20146</strain>
    </source>
</reference>
<feature type="transmembrane region" description="Helical" evidence="5">
    <location>
        <begin position="350"/>
        <end position="369"/>
    </location>
</feature>
<dbReference type="InterPro" id="IPR036259">
    <property type="entry name" value="MFS_trans_sf"/>
</dbReference>
<accession>A0A7W4UX59</accession>
<dbReference type="SUPFAM" id="SSF103473">
    <property type="entry name" value="MFS general substrate transporter"/>
    <property type="match status" value="1"/>
</dbReference>
<feature type="transmembrane region" description="Helical" evidence="5">
    <location>
        <begin position="21"/>
        <end position="47"/>
    </location>
</feature>
<keyword evidence="3 5" id="KW-1133">Transmembrane helix</keyword>
<dbReference type="Proteomes" id="UP000538196">
    <property type="component" value="Unassembled WGS sequence"/>
</dbReference>
<feature type="transmembrane region" description="Helical" evidence="5">
    <location>
        <begin position="192"/>
        <end position="214"/>
    </location>
</feature>
<dbReference type="PANTHER" id="PTHR23542">
    <property type="match status" value="1"/>
</dbReference>
<evidence type="ECO:0000256" key="4">
    <source>
        <dbReference type="ARBA" id="ARBA00023136"/>
    </source>
</evidence>
<keyword evidence="8" id="KW-1185">Reference proteome</keyword>
<feature type="transmembrane region" description="Helical" evidence="5">
    <location>
        <begin position="163"/>
        <end position="186"/>
    </location>
</feature>
<feature type="transmembrane region" description="Helical" evidence="5">
    <location>
        <begin position="293"/>
        <end position="314"/>
    </location>
</feature>
<dbReference type="RefSeq" id="WP_183428604.1">
    <property type="nucleotide sequence ID" value="NZ_JACHVP010000002.1"/>
</dbReference>
<feature type="transmembrane region" description="Helical" evidence="5">
    <location>
        <begin position="226"/>
        <end position="247"/>
    </location>
</feature>
<dbReference type="InterPro" id="IPR020846">
    <property type="entry name" value="MFS_dom"/>
</dbReference>
<evidence type="ECO:0000256" key="2">
    <source>
        <dbReference type="ARBA" id="ARBA00022692"/>
    </source>
</evidence>
<feature type="transmembrane region" description="Helical" evidence="5">
    <location>
        <begin position="375"/>
        <end position="396"/>
    </location>
</feature>
<dbReference type="EMBL" id="JACHVP010000002">
    <property type="protein sequence ID" value="MBB2967886.1"/>
    <property type="molecule type" value="Genomic_DNA"/>
</dbReference>
<comment type="caution">
    <text evidence="7">The sequence shown here is derived from an EMBL/GenBank/DDBJ whole genome shotgun (WGS) entry which is preliminary data.</text>
</comment>
<evidence type="ECO:0000256" key="1">
    <source>
        <dbReference type="ARBA" id="ARBA00004651"/>
    </source>
</evidence>
<dbReference type="InterPro" id="IPR011701">
    <property type="entry name" value="MFS"/>
</dbReference>
<evidence type="ECO:0000256" key="5">
    <source>
        <dbReference type="SAM" id="Phobius"/>
    </source>
</evidence>
<dbReference type="AlphaFoldDB" id="A0A7W4UX59"/>
<dbReference type="GO" id="GO:0022857">
    <property type="term" value="F:transmembrane transporter activity"/>
    <property type="evidence" value="ECO:0007669"/>
    <property type="project" value="InterPro"/>
</dbReference>
<gene>
    <name evidence="7" type="ORF">FHX33_002649</name>
</gene>
<comment type="subcellular location">
    <subcellularLocation>
        <location evidence="1">Cell membrane</location>
        <topology evidence="1">Multi-pass membrane protein</topology>
    </subcellularLocation>
</comment>
<feature type="transmembrane region" description="Helical" evidence="5">
    <location>
        <begin position="320"/>
        <end position="338"/>
    </location>
</feature>
<keyword evidence="4 5" id="KW-0472">Membrane</keyword>
<organism evidence="7 8">
    <name type="scientific">Leifsonia aquatica</name>
    <name type="common">Corynebacterium aquaticum</name>
    <dbReference type="NCBI Taxonomy" id="144185"/>
    <lineage>
        <taxon>Bacteria</taxon>
        <taxon>Bacillati</taxon>
        <taxon>Actinomycetota</taxon>
        <taxon>Actinomycetes</taxon>
        <taxon>Micrococcales</taxon>
        <taxon>Microbacteriaceae</taxon>
        <taxon>Leifsonia</taxon>
    </lineage>
</organism>
<evidence type="ECO:0000256" key="3">
    <source>
        <dbReference type="ARBA" id="ARBA00022989"/>
    </source>
</evidence>
<evidence type="ECO:0000259" key="6">
    <source>
        <dbReference type="PROSITE" id="PS50850"/>
    </source>
</evidence>
<proteinExistence type="predicted"/>